<sequence length="251" mass="28586">MPIVHLLNELGNLRAMRIHPLHVERLILRFAVARNRHHIAQRNRMLARVEVRRDSRGREELGHRERRQRLRQHRQCELAHVLRNVAGNRLTQRLVIQHAASDQRALHNRLVVRHAQQGANLRDAAEIIDAHGHNLHIRNGHARTQIGNVVVTEPTGRVARATRDVFGRDVVELAAGASGVEIAVIGHFIIQDSHTPIMTRASNERTTAGRIRHADIFTSWRIAGNSRNELLNMGLYVNKGRQGTPRQTLRS</sequence>
<accession>A0AAV2W376</accession>
<organism evidence="1 2">
    <name type="scientific">Bifidobacterium animalis subsp. animalis IM386</name>
    <dbReference type="NCBI Taxonomy" id="1402194"/>
    <lineage>
        <taxon>Bacteria</taxon>
        <taxon>Bacillati</taxon>
        <taxon>Actinomycetota</taxon>
        <taxon>Actinomycetes</taxon>
        <taxon>Bifidobacteriales</taxon>
        <taxon>Bifidobacteriaceae</taxon>
        <taxon>Bifidobacterium</taxon>
    </lineage>
</organism>
<gene>
    <name evidence="1" type="ORF">BANIM336_01494</name>
</gene>
<dbReference type="EMBL" id="CBUQ010000008">
    <property type="protein sequence ID" value="CDI68142.1"/>
    <property type="molecule type" value="Genomic_DNA"/>
</dbReference>
<comment type="caution">
    <text evidence="1">The sequence shown here is derived from an EMBL/GenBank/DDBJ whole genome shotgun (WGS) entry which is preliminary data.</text>
</comment>
<evidence type="ECO:0000313" key="2">
    <source>
        <dbReference type="Proteomes" id="UP000035645"/>
    </source>
</evidence>
<proteinExistence type="predicted"/>
<dbReference type="Proteomes" id="UP000035645">
    <property type="component" value="Unassembled WGS sequence"/>
</dbReference>
<reference evidence="1 2" key="2">
    <citation type="submission" date="2015-01" db="EMBL/GenBank/DDBJ databases">
        <title>Genome sequence of a Bifidobacterium animalis strain.</title>
        <authorList>
            <person name="Bogovic-Matijasic B."/>
            <person name="Hacin B."/>
            <person name="Citar M."/>
            <person name="Svigelj K."/>
            <person name="Stempelj M."/>
            <person name="Rogelj I."/>
        </authorList>
    </citation>
    <scope>NUCLEOTIDE SEQUENCE [LARGE SCALE GENOMIC DNA]</scope>
    <source>
        <strain evidence="1 2">IM386</strain>
    </source>
</reference>
<dbReference type="AlphaFoldDB" id="A0AAV2W376"/>
<name>A0AAV2W376_9BIFI</name>
<protein>
    <submittedName>
        <fullName evidence="1">Uncharacterized protein</fullName>
    </submittedName>
</protein>
<reference evidence="1 2" key="1">
    <citation type="submission" date="2013-10" db="EMBL/GenBank/DDBJ databases">
        <authorList>
            <person name="Manrique M."/>
        </authorList>
    </citation>
    <scope>NUCLEOTIDE SEQUENCE [LARGE SCALE GENOMIC DNA]</scope>
    <source>
        <strain evidence="1 2">IM386</strain>
    </source>
</reference>
<evidence type="ECO:0000313" key="1">
    <source>
        <dbReference type="EMBL" id="CDI68142.1"/>
    </source>
</evidence>